<dbReference type="PANTHER" id="PTHR47814">
    <property type="entry name" value="PEPTIDYL-TRNA HYDROLASE ARFB"/>
    <property type="match status" value="1"/>
</dbReference>
<protein>
    <submittedName>
        <fullName evidence="4">Aminoacyl-tRNA hydrolase</fullName>
    </submittedName>
</protein>
<comment type="caution">
    <text evidence="4">The sequence shown here is derived from an EMBL/GenBank/DDBJ whole genome shotgun (WGS) entry which is preliminary data.</text>
</comment>
<evidence type="ECO:0000313" key="5">
    <source>
        <dbReference type="Proteomes" id="UP000249396"/>
    </source>
</evidence>
<dbReference type="Gene3D" id="3.30.160.20">
    <property type="match status" value="1"/>
</dbReference>
<accession>A0A2W4QZG9</accession>
<evidence type="ECO:0000256" key="1">
    <source>
        <dbReference type="ARBA" id="ARBA00010835"/>
    </source>
</evidence>
<proteinExistence type="inferred from homology"/>
<evidence type="ECO:0000259" key="3">
    <source>
        <dbReference type="PROSITE" id="PS00745"/>
    </source>
</evidence>
<reference evidence="4 5" key="1">
    <citation type="journal article" date="2018" name="Aquat. Microb. Ecol.">
        <title>Gammaproteobacterial methanotrophs dominate.</title>
        <authorList>
            <person name="Rissanen A.J."/>
            <person name="Saarenheimo J."/>
            <person name="Tiirola M."/>
            <person name="Peura S."/>
            <person name="Aalto S.L."/>
            <person name="Karvinen A."/>
            <person name="Nykanen H."/>
        </authorList>
    </citation>
    <scope>NUCLEOTIDE SEQUENCE [LARGE SCALE GENOMIC DNA]</scope>
    <source>
        <strain evidence="4">AMbin10</strain>
    </source>
</reference>
<dbReference type="GO" id="GO:0043022">
    <property type="term" value="F:ribosome binding"/>
    <property type="evidence" value="ECO:0007669"/>
    <property type="project" value="TreeGrafter"/>
</dbReference>
<dbReference type="AlphaFoldDB" id="A0A2W4QZG9"/>
<dbReference type="GO" id="GO:0004045">
    <property type="term" value="F:peptidyl-tRNA hydrolase activity"/>
    <property type="evidence" value="ECO:0007669"/>
    <property type="project" value="TreeGrafter"/>
</dbReference>
<dbReference type="EMBL" id="QJPH01000356">
    <property type="protein sequence ID" value="PZN76653.1"/>
    <property type="molecule type" value="Genomic_DNA"/>
</dbReference>
<gene>
    <name evidence="4" type="ORF">DM484_16150</name>
</gene>
<dbReference type="PANTHER" id="PTHR47814:SF1">
    <property type="entry name" value="PEPTIDYL-TRNA HYDROLASE ARFB"/>
    <property type="match status" value="1"/>
</dbReference>
<name>A0A2W4QZG9_9GAMM</name>
<dbReference type="PROSITE" id="PS00745">
    <property type="entry name" value="RF_PROK_I"/>
    <property type="match status" value="1"/>
</dbReference>
<evidence type="ECO:0000256" key="2">
    <source>
        <dbReference type="SAM" id="MobiDB-lite"/>
    </source>
</evidence>
<dbReference type="Proteomes" id="UP000249396">
    <property type="component" value="Unassembled WGS sequence"/>
</dbReference>
<evidence type="ECO:0000313" key="4">
    <source>
        <dbReference type="EMBL" id="PZN76653.1"/>
    </source>
</evidence>
<dbReference type="InterPro" id="IPR000352">
    <property type="entry name" value="Pep_chain_release_fac_I"/>
</dbReference>
<feature type="domain" description="Prokaryotic-type class I peptide chain release factors" evidence="3">
    <location>
        <begin position="23"/>
        <end position="39"/>
    </location>
</feature>
<dbReference type="SUPFAM" id="SSF75620">
    <property type="entry name" value="Release factor"/>
    <property type="match status" value="1"/>
</dbReference>
<organism evidence="4 5">
    <name type="scientific">Candidatus Methylumidiphilus alinenensis</name>
    <dbReference type="NCBI Taxonomy" id="2202197"/>
    <lineage>
        <taxon>Bacteria</taxon>
        <taxon>Pseudomonadati</taxon>
        <taxon>Pseudomonadota</taxon>
        <taxon>Gammaproteobacteria</taxon>
        <taxon>Methylococcales</taxon>
        <taxon>Candidatus Methylumidiphilus</taxon>
    </lineage>
</organism>
<dbReference type="Pfam" id="PF00472">
    <property type="entry name" value="RF-1"/>
    <property type="match status" value="1"/>
</dbReference>
<comment type="similarity">
    <text evidence="1">Belongs to the prokaryotic/mitochondrial release factor family.</text>
</comment>
<feature type="region of interest" description="Disordered" evidence="2">
    <location>
        <begin position="96"/>
        <end position="141"/>
    </location>
</feature>
<dbReference type="NCBIfam" id="NF006718">
    <property type="entry name" value="PRK09256.1"/>
    <property type="match status" value="1"/>
</dbReference>
<dbReference type="GO" id="GO:0003747">
    <property type="term" value="F:translation release factor activity"/>
    <property type="evidence" value="ECO:0007669"/>
    <property type="project" value="InterPro"/>
</dbReference>
<dbReference type="InterPro" id="IPR045853">
    <property type="entry name" value="Pep_chain_release_fac_I_sf"/>
</dbReference>
<keyword evidence="4" id="KW-0378">Hydrolase</keyword>
<sequence length="141" mass="15690">MLRNPNHHCCEIPPGEIEISCVRAQGPGGQNVNKVSSAVHLRFDIRASSLPEGHKERLLALNDRRINDDGVVVIKAQQHRSKELNRQDALDRLDELVSSVSAPPRLRKPTKPSTGSKQRRLEGKSQRSQTKALRGKIVGDH</sequence>
<dbReference type="GO" id="GO:0072344">
    <property type="term" value="P:rescue of stalled ribosome"/>
    <property type="evidence" value="ECO:0007669"/>
    <property type="project" value="TreeGrafter"/>
</dbReference>